<dbReference type="GO" id="GO:0005737">
    <property type="term" value="C:cytoplasm"/>
    <property type="evidence" value="ECO:0007669"/>
    <property type="project" value="UniProtKB-SubCell"/>
</dbReference>
<dbReference type="InterPro" id="IPR044068">
    <property type="entry name" value="CB"/>
</dbReference>
<comment type="subunit">
    <text evidence="9">Forms a cyclic heterotetrameric complex composed of two molecules of XerC and two molecules of XerD.</text>
</comment>
<dbReference type="InterPro" id="IPR023009">
    <property type="entry name" value="Tyrosine_recombinase_XerC/XerD"/>
</dbReference>
<gene>
    <name evidence="9" type="primary">xerC</name>
    <name evidence="12" type="ORF">EDB95_3666</name>
</gene>
<dbReference type="Gene3D" id="1.10.443.10">
    <property type="entry name" value="Intergrase catalytic core"/>
    <property type="match status" value="1"/>
</dbReference>
<name>A0A4R8DEA5_9BACT</name>
<dbReference type="InterPro" id="IPR002104">
    <property type="entry name" value="Integrase_catalytic"/>
</dbReference>
<evidence type="ECO:0000256" key="4">
    <source>
        <dbReference type="ARBA" id="ARBA00022829"/>
    </source>
</evidence>
<evidence type="ECO:0000256" key="5">
    <source>
        <dbReference type="ARBA" id="ARBA00022908"/>
    </source>
</evidence>
<evidence type="ECO:0000256" key="2">
    <source>
        <dbReference type="ARBA" id="ARBA00022490"/>
    </source>
</evidence>
<proteinExistence type="inferred from homology"/>
<keyword evidence="5 9" id="KW-0229">DNA integration</keyword>
<dbReference type="RefSeq" id="WP_133995590.1">
    <property type="nucleotide sequence ID" value="NZ_SODV01000002.1"/>
</dbReference>
<comment type="subcellular location">
    <subcellularLocation>
        <location evidence="1 9">Cytoplasm</location>
    </subcellularLocation>
</comment>
<comment type="similarity">
    <text evidence="9">Belongs to the 'phage' integrase family. XerC subfamily.</text>
</comment>
<dbReference type="InterPro" id="IPR004107">
    <property type="entry name" value="Integrase_SAM-like_N"/>
</dbReference>
<dbReference type="SUPFAM" id="SSF56349">
    <property type="entry name" value="DNA breaking-rejoining enzymes"/>
    <property type="match status" value="1"/>
</dbReference>
<feature type="active site" evidence="9">
    <location>
        <position position="247"/>
    </location>
</feature>
<comment type="caution">
    <text evidence="12">The sequence shown here is derived from an EMBL/GenBank/DDBJ whole genome shotgun (WGS) entry which is preliminary data.</text>
</comment>
<evidence type="ECO:0000256" key="6">
    <source>
        <dbReference type="ARBA" id="ARBA00023125"/>
    </source>
</evidence>
<organism evidence="12 13">
    <name type="scientific">Dinghuibacter silviterrae</name>
    <dbReference type="NCBI Taxonomy" id="1539049"/>
    <lineage>
        <taxon>Bacteria</taxon>
        <taxon>Pseudomonadati</taxon>
        <taxon>Bacteroidota</taxon>
        <taxon>Chitinophagia</taxon>
        <taxon>Chitinophagales</taxon>
        <taxon>Chitinophagaceae</taxon>
        <taxon>Dinghuibacter</taxon>
    </lineage>
</organism>
<reference evidence="12 13" key="1">
    <citation type="submission" date="2019-03" db="EMBL/GenBank/DDBJ databases">
        <title>Genomic Encyclopedia of Type Strains, Phase IV (KMG-IV): sequencing the most valuable type-strain genomes for metagenomic binning, comparative biology and taxonomic classification.</title>
        <authorList>
            <person name="Goeker M."/>
        </authorList>
    </citation>
    <scope>NUCLEOTIDE SEQUENCE [LARGE SCALE GENOMIC DNA]</scope>
    <source>
        <strain evidence="12 13">DSM 100059</strain>
    </source>
</reference>
<dbReference type="InterPro" id="IPR011010">
    <property type="entry name" value="DNA_brk_join_enz"/>
</dbReference>
<evidence type="ECO:0000313" key="12">
    <source>
        <dbReference type="EMBL" id="TDW95851.1"/>
    </source>
</evidence>
<evidence type="ECO:0000256" key="3">
    <source>
        <dbReference type="ARBA" id="ARBA00022618"/>
    </source>
</evidence>
<evidence type="ECO:0000256" key="9">
    <source>
        <dbReference type="HAMAP-Rule" id="MF_01808"/>
    </source>
</evidence>
<feature type="domain" description="Core-binding (CB)" evidence="11">
    <location>
        <begin position="5"/>
        <end position="92"/>
    </location>
</feature>
<feature type="active site" evidence="9">
    <location>
        <position position="153"/>
    </location>
</feature>
<keyword evidence="13" id="KW-1185">Reference proteome</keyword>
<dbReference type="GO" id="GO:0051301">
    <property type="term" value="P:cell division"/>
    <property type="evidence" value="ECO:0007669"/>
    <property type="project" value="UniProtKB-KW"/>
</dbReference>
<dbReference type="EMBL" id="SODV01000002">
    <property type="protein sequence ID" value="TDW95851.1"/>
    <property type="molecule type" value="Genomic_DNA"/>
</dbReference>
<feature type="domain" description="Tyr recombinase" evidence="10">
    <location>
        <begin position="113"/>
        <end position="295"/>
    </location>
</feature>
<keyword evidence="7 9" id="KW-0233">DNA recombination</keyword>
<dbReference type="GO" id="GO:0003677">
    <property type="term" value="F:DNA binding"/>
    <property type="evidence" value="ECO:0007669"/>
    <property type="project" value="UniProtKB-UniRule"/>
</dbReference>
<dbReference type="Pfam" id="PF00589">
    <property type="entry name" value="Phage_integrase"/>
    <property type="match status" value="1"/>
</dbReference>
<evidence type="ECO:0000313" key="13">
    <source>
        <dbReference type="Proteomes" id="UP000294498"/>
    </source>
</evidence>
<feature type="active site" evidence="9">
    <location>
        <position position="177"/>
    </location>
</feature>
<dbReference type="PANTHER" id="PTHR30349">
    <property type="entry name" value="PHAGE INTEGRASE-RELATED"/>
    <property type="match status" value="1"/>
</dbReference>
<feature type="active site" evidence="9">
    <location>
        <position position="273"/>
    </location>
</feature>
<feature type="active site" description="O-(3'-phospho-DNA)-tyrosine intermediate" evidence="9">
    <location>
        <position position="282"/>
    </location>
</feature>
<accession>A0A4R8DEA5</accession>
<keyword evidence="8 9" id="KW-0131">Cell cycle</keyword>
<dbReference type="GO" id="GO:0009037">
    <property type="term" value="F:tyrosine-based site-specific recombinase activity"/>
    <property type="evidence" value="ECO:0007669"/>
    <property type="project" value="UniProtKB-UniRule"/>
</dbReference>
<dbReference type="PROSITE" id="PS51900">
    <property type="entry name" value="CB"/>
    <property type="match status" value="1"/>
</dbReference>
<dbReference type="PANTHER" id="PTHR30349:SF77">
    <property type="entry name" value="TYROSINE RECOMBINASE XERC"/>
    <property type="match status" value="1"/>
</dbReference>
<dbReference type="AlphaFoldDB" id="A0A4R8DEA5"/>
<dbReference type="InterPro" id="IPR010998">
    <property type="entry name" value="Integrase_recombinase_N"/>
</dbReference>
<keyword evidence="2 9" id="KW-0963">Cytoplasm</keyword>
<evidence type="ECO:0000259" key="11">
    <source>
        <dbReference type="PROSITE" id="PS51900"/>
    </source>
</evidence>
<evidence type="ECO:0000259" key="10">
    <source>
        <dbReference type="PROSITE" id="PS51898"/>
    </source>
</evidence>
<sequence>MPANADLPPHIAEFLAYLQWEKRYSPHTILSYQNDLSACFTYLQTEYSVGGPGDVESGFVRSWLASMKEEGLTSRTLHRKISALKSYFKFYLRKGVIQRNPMAVIVSPKMNRRLPGFVGEKDIQALRAVEFPPGLEGETHRLILALFYLTGMRLSELVQLKESQVDVSKSLVKVLGKGNKERVIPLDRVWMDRLQAYKEWKVRELETPDRTHLLVSPKGKPLYPKYVYRVVKHYLALVTTTDKKSPHVLRHTFATHLLEHGADLNAVKELLGHSSLAATQVYTHNSIEKLKETFSRAHPKA</sequence>
<dbReference type="Proteomes" id="UP000294498">
    <property type="component" value="Unassembled WGS sequence"/>
</dbReference>
<dbReference type="GO" id="GO:0007059">
    <property type="term" value="P:chromosome segregation"/>
    <property type="evidence" value="ECO:0007669"/>
    <property type="project" value="UniProtKB-UniRule"/>
</dbReference>
<keyword evidence="4 9" id="KW-0159">Chromosome partition</keyword>
<dbReference type="GO" id="GO:0006313">
    <property type="term" value="P:DNA transposition"/>
    <property type="evidence" value="ECO:0007669"/>
    <property type="project" value="UniProtKB-UniRule"/>
</dbReference>
<evidence type="ECO:0000256" key="8">
    <source>
        <dbReference type="ARBA" id="ARBA00023306"/>
    </source>
</evidence>
<keyword evidence="6 9" id="KW-0238">DNA-binding</keyword>
<dbReference type="Pfam" id="PF02899">
    <property type="entry name" value="Phage_int_SAM_1"/>
    <property type="match status" value="1"/>
</dbReference>
<feature type="active site" evidence="9">
    <location>
        <position position="250"/>
    </location>
</feature>
<keyword evidence="3 9" id="KW-0132">Cell division</keyword>
<dbReference type="InterPro" id="IPR050090">
    <property type="entry name" value="Tyrosine_recombinase_XerCD"/>
</dbReference>
<dbReference type="InterPro" id="IPR013762">
    <property type="entry name" value="Integrase-like_cat_sf"/>
</dbReference>
<dbReference type="PROSITE" id="PS51898">
    <property type="entry name" value="TYR_RECOMBINASE"/>
    <property type="match status" value="1"/>
</dbReference>
<evidence type="ECO:0000256" key="1">
    <source>
        <dbReference type="ARBA" id="ARBA00004496"/>
    </source>
</evidence>
<dbReference type="Gene3D" id="1.10.150.130">
    <property type="match status" value="1"/>
</dbReference>
<comment type="function">
    <text evidence="9">Site-specific tyrosine recombinase, which acts by catalyzing the cutting and rejoining of the recombining DNA molecules. The XerC-XerD complex is essential to convert dimers of the bacterial chromosome into monomers to permit their segregation at cell division. It also contributes to the segregational stability of plasmids.</text>
</comment>
<dbReference type="OrthoDB" id="9801717at2"/>
<protein>
    <recommendedName>
        <fullName evidence="9">Tyrosine recombinase XerC</fullName>
    </recommendedName>
</protein>
<dbReference type="HAMAP" id="MF_01808">
    <property type="entry name" value="Recomb_XerC_XerD"/>
    <property type="match status" value="1"/>
</dbReference>
<evidence type="ECO:0000256" key="7">
    <source>
        <dbReference type="ARBA" id="ARBA00023172"/>
    </source>
</evidence>